<evidence type="ECO:0000313" key="2">
    <source>
        <dbReference type="Proteomes" id="UP001209540"/>
    </source>
</evidence>
<dbReference type="SUPFAM" id="SSF52777">
    <property type="entry name" value="CoA-dependent acyltransferases"/>
    <property type="match status" value="2"/>
</dbReference>
<dbReference type="Proteomes" id="UP001209540">
    <property type="component" value="Unassembled WGS sequence"/>
</dbReference>
<evidence type="ECO:0000313" key="1">
    <source>
        <dbReference type="EMBL" id="KAI9268102.1"/>
    </source>
</evidence>
<dbReference type="EMBL" id="JAIXMP010000009">
    <property type="protein sequence ID" value="KAI9268102.1"/>
    <property type="molecule type" value="Genomic_DNA"/>
</dbReference>
<accession>A0AAD5PFQ9</accession>
<proteinExistence type="predicted"/>
<dbReference type="PANTHER" id="PTHR28037:SF1">
    <property type="entry name" value="ALCOHOL O-ACETYLTRANSFERASE 1-RELATED"/>
    <property type="match status" value="1"/>
</dbReference>
<dbReference type="Pfam" id="PF07247">
    <property type="entry name" value="AATase"/>
    <property type="match status" value="1"/>
</dbReference>
<reference evidence="1" key="1">
    <citation type="journal article" date="2022" name="IScience">
        <title>Evolution of zygomycete secretomes and the origins of terrestrial fungal ecologies.</title>
        <authorList>
            <person name="Chang Y."/>
            <person name="Wang Y."/>
            <person name="Mondo S."/>
            <person name="Ahrendt S."/>
            <person name="Andreopoulos W."/>
            <person name="Barry K."/>
            <person name="Beard J."/>
            <person name="Benny G.L."/>
            <person name="Blankenship S."/>
            <person name="Bonito G."/>
            <person name="Cuomo C."/>
            <person name="Desiro A."/>
            <person name="Gervers K.A."/>
            <person name="Hundley H."/>
            <person name="Kuo A."/>
            <person name="LaButti K."/>
            <person name="Lang B.F."/>
            <person name="Lipzen A."/>
            <person name="O'Donnell K."/>
            <person name="Pangilinan J."/>
            <person name="Reynolds N."/>
            <person name="Sandor L."/>
            <person name="Smith M.E."/>
            <person name="Tsang A."/>
            <person name="Grigoriev I.V."/>
            <person name="Stajich J.E."/>
            <person name="Spatafora J.W."/>
        </authorList>
    </citation>
    <scope>NUCLEOTIDE SEQUENCE</scope>
    <source>
        <strain evidence="1">RSA 2281</strain>
    </source>
</reference>
<dbReference type="InterPro" id="IPR010828">
    <property type="entry name" value="Atf2/Sli1-like"/>
</dbReference>
<dbReference type="InterPro" id="IPR052058">
    <property type="entry name" value="Alcohol_O-acetyltransferase"/>
</dbReference>
<dbReference type="AlphaFoldDB" id="A0AAD5PFQ9"/>
<name>A0AAD5PFQ9_9FUNG</name>
<sequence>MQTERPLGLLEKFQTSKYFVNCYGAATFTTLLRHPPRPRVSASDQQHDTIKQFYLEHLYSPMIQLVQTHPQLSLVVADWTQPTIHFARLSEFDLSTIVHVDTSNKPFWDRVILSDIIAQECDHEFDFDDHTIPLWHLRIYVHQDRLDECSLTLTSNHVVLDGSSTATFWRELLTELNKKDDEKQNTSTIHENYIIKSNPEKLLLGAYEDRHGPMPTSWELLDLLMRKKLKDVLPSGWKQYWFPSGWAGDRRGVTDKAVAHHHTMTRAIELGGTVWKNVCATSKMHHVTPHAAIMAAMMTAFARLYQDQDHVVTHTPINCRSFCKGPPVVPQDEMGNFVGNYTHHWVSPYLNNNNLHHESDASFWDKAKHYYDHLKMNKTQGAKDPGKWKLAPRFPEDYIKTWYDNWDANPMARSGGIQLSDLGLFHVPNNHQQHKKEEKKDMVDNGFKNSWEVQSVWFSQSSQMMSMALSVTSVSTKSSMYSTVTWQKGALDESKIEQFGPLVIDILQKLCQ</sequence>
<dbReference type="Gene3D" id="3.30.559.10">
    <property type="entry name" value="Chloramphenicol acetyltransferase-like domain"/>
    <property type="match status" value="1"/>
</dbReference>
<dbReference type="PANTHER" id="PTHR28037">
    <property type="entry name" value="ALCOHOL O-ACETYLTRANSFERASE 1-RELATED"/>
    <property type="match status" value="1"/>
</dbReference>
<gene>
    <name evidence="1" type="ORF">BDA99DRAFT_504842</name>
</gene>
<comment type="caution">
    <text evidence="1">The sequence shown here is derived from an EMBL/GenBank/DDBJ whole genome shotgun (WGS) entry which is preliminary data.</text>
</comment>
<organism evidence="1 2">
    <name type="scientific">Phascolomyces articulosus</name>
    <dbReference type="NCBI Taxonomy" id="60185"/>
    <lineage>
        <taxon>Eukaryota</taxon>
        <taxon>Fungi</taxon>
        <taxon>Fungi incertae sedis</taxon>
        <taxon>Mucoromycota</taxon>
        <taxon>Mucoromycotina</taxon>
        <taxon>Mucoromycetes</taxon>
        <taxon>Mucorales</taxon>
        <taxon>Lichtheimiaceae</taxon>
        <taxon>Phascolomyces</taxon>
    </lineage>
</organism>
<dbReference type="InterPro" id="IPR023213">
    <property type="entry name" value="CAT-like_dom_sf"/>
</dbReference>
<keyword evidence="2" id="KW-1185">Reference proteome</keyword>
<protein>
    <submittedName>
        <fullName evidence="1">Alcohol acetyltransferase-domain-containing protein</fullName>
    </submittedName>
</protein>
<reference evidence="1" key="2">
    <citation type="submission" date="2023-02" db="EMBL/GenBank/DDBJ databases">
        <authorList>
            <consortium name="DOE Joint Genome Institute"/>
            <person name="Mondo S.J."/>
            <person name="Chang Y."/>
            <person name="Wang Y."/>
            <person name="Ahrendt S."/>
            <person name="Andreopoulos W."/>
            <person name="Barry K."/>
            <person name="Beard J."/>
            <person name="Benny G.L."/>
            <person name="Blankenship S."/>
            <person name="Bonito G."/>
            <person name="Cuomo C."/>
            <person name="Desiro A."/>
            <person name="Gervers K.A."/>
            <person name="Hundley H."/>
            <person name="Kuo A."/>
            <person name="LaButti K."/>
            <person name="Lang B.F."/>
            <person name="Lipzen A."/>
            <person name="O'Donnell K."/>
            <person name="Pangilinan J."/>
            <person name="Reynolds N."/>
            <person name="Sandor L."/>
            <person name="Smith M.W."/>
            <person name="Tsang A."/>
            <person name="Grigoriev I.V."/>
            <person name="Stajich J.E."/>
            <person name="Spatafora J.W."/>
        </authorList>
    </citation>
    <scope>NUCLEOTIDE SEQUENCE</scope>
    <source>
        <strain evidence="1">RSA 2281</strain>
    </source>
</reference>